<evidence type="ECO:0000313" key="3">
    <source>
        <dbReference type="Proteomes" id="UP000295507"/>
    </source>
</evidence>
<evidence type="ECO:0000313" key="4">
    <source>
        <dbReference type="Proteomes" id="UP000295547"/>
    </source>
</evidence>
<gene>
    <name evidence="2" type="ORF">EV129_103373</name>
    <name evidence="1" type="ORF">EV130_106373</name>
</gene>
<evidence type="ECO:0000313" key="1">
    <source>
        <dbReference type="EMBL" id="TCU24780.1"/>
    </source>
</evidence>
<evidence type="ECO:0000313" key="2">
    <source>
        <dbReference type="EMBL" id="TCU39526.1"/>
    </source>
</evidence>
<dbReference type="EMBL" id="SMBK01000003">
    <property type="protein sequence ID" value="TCU39526.1"/>
    <property type="molecule type" value="Genomic_DNA"/>
</dbReference>
<protein>
    <submittedName>
        <fullName evidence="1">Uncharacterized protein</fullName>
    </submittedName>
</protein>
<accession>A0A4R3QR85</accession>
<organism evidence="1 4">
    <name type="scientific">Rhizobium azibense</name>
    <dbReference type="NCBI Taxonomy" id="1136135"/>
    <lineage>
        <taxon>Bacteria</taxon>
        <taxon>Pseudomonadati</taxon>
        <taxon>Pseudomonadota</taxon>
        <taxon>Alphaproteobacteria</taxon>
        <taxon>Hyphomicrobiales</taxon>
        <taxon>Rhizobiaceae</taxon>
        <taxon>Rhizobium/Agrobacterium group</taxon>
        <taxon>Rhizobium</taxon>
    </lineage>
</organism>
<proteinExistence type="predicted"/>
<reference evidence="3 4" key="1">
    <citation type="submission" date="2019-03" db="EMBL/GenBank/DDBJ databases">
        <title>Genomic Encyclopedia of Type Strains, Phase IV (KMG-V): Genome sequencing to study the core and pangenomes of soil and plant-associated prokaryotes.</title>
        <authorList>
            <person name="Whitman W."/>
        </authorList>
    </citation>
    <scope>NUCLEOTIDE SEQUENCE [LARGE SCALE GENOMIC DNA]</scope>
    <source>
        <strain evidence="1 4">Gr42</strain>
        <strain evidence="2 3">IE4868</strain>
    </source>
</reference>
<sequence>MMPTTQAVGIGGEATVRGLLAPGSVAWSKRRRVPVSSHGTGSMALPQSGYVEALTANGYGRSSR</sequence>
<comment type="caution">
    <text evidence="1">The sequence shown here is derived from an EMBL/GenBank/DDBJ whole genome shotgun (WGS) entry which is preliminary data.</text>
</comment>
<dbReference type="EMBL" id="SMBJ01000006">
    <property type="protein sequence ID" value="TCU24780.1"/>
    <property type="molecule type" value="Genomic_DNA"/>
</dbReference>
<keyword evidence="4" id="KW-1185">Reference proteome</keyword>
<dbReference type="Proteomes" id="UP000295507">
    <property type="component" value="Unassembled WGS sequence"/>
</dbReference>
<dbReference type="Proteomes" id="UP000295547">
    <property type="component" value="Unassembled WGS sequence"/>
</dbReference>
<name>A0A4R3QR85_9HYPH</name>
<dbReference type="AlphaFoldDB" id="A0A4R3QR85"/>